<dbReference type="OrthoDB" id="390336at2"/>
<proteinExistence type="predicted"/>
<dbReference type="PATRIC" id="fig|1276229.3.peg.418"/>
<dbReference type="HOGENOM" id="CLU_1115225_0_0_14"/>
<dbReference type="Pfam" id="PF05215">
    <property type="entry name" value="Spiralin"/>
    <property type="match status" value="2"/>
</dbReference>
<keyword evidence="3" id="KW-1185">Reference proteome</keyword>
<dbReference type="PROSITE" id="PS51257">
    <property type="entry name" value="PROKAR_LIPOPROTEIN"/>
    <property type="match status" value="1"/>
</dbReference>
<feature type="signal peptide" evidence="1">
    <location>
        <begin position="1"/>
        <end position="23"/>
    </location>
</feature>
<keyword evidence="1" id="KW-0732">Signal</keyword>
<dbReference type="NCBIfam" id="NF038029">
    <property type="entry name" value="LP_plasma"/>
    <property type="match status" value="1"/>
</dbReference>
<organism evidence="2 3">
    <name type="scientific">Spiroplasma syrphidicola EA-1</name>
    <dbReference type="NCBI Taxonomy" id="1276229"/>
    <lineage>
        <taxon>Bacteria</taxon>
        <taxon>Bacillati</taxon>
        <taxon>Mycoplasmatota</taxon>
        <taxon>Mollicutes</taxon>
        <taxon>Entomoplasmatales</taxon>
        <taxon>Spiroplasmataceae</taxon>
        <taxon>Spiroplasma</taxon>
    </lineage>
</organism>
<dbReference type="InterPro" id="IPR007880">
    <property type="entry name" value="Spiralin"/>
</dbReference>
<dbReference type="AlphaFoldDB" id="R4UDN1"/>
<reference evidence="2 3" key="1">
    <citation type="journal article" date="2013" name="Genome Biol. Evol.">
        <title>Complete genomes of two dipteran-associated spiroplasmas provided insights into the origin, dynamics, and impacts of viral invasion in spiroplasma.</title>
        <authorList>
            <person name="Ku C."/>
            <person name="Lo W.S."/>
            <person name="Chen L.L."/>
            <person name="Kuo C.H."/>
        </authorList>
    </citation>
    <scope>NUCLEOTIDE SEQUENCE [LARGE SCALE GENOMIC DNA]</scope>
    <source>
        <strain evidence="2">EA-1</strain>
    </source>
</reference>
<sequence>MKRLLAILGAVGLTATGSSAVVACNNGSSATSNDISSIKSITNPALVPAKDEAAVEKAEVVKSIKKNVEQAVQKIAAKAVETTDYTYDVFSDDKGTEYKTVNLTEATADVYVKITAVKESKLIVGETGYIKVTLPKAGSFVKQEIKDVKVADQAIAITVGNVTDVQDNELAVINQDKTMLDAVSTEISKLVLGAVITTDYTITNDAAKGDYSSPKTINFTVKATNTSKLVKGEFTFTAKVTATAKSKSF</sequence>
<accession>R4UDN1</accession>
<gene>
    <name evidence="2" type="primary">spi</name>
    <name evidence="2" type="ORF">SSYRP_v1c04210</name>
</gene>
<dbReference type="NCBIfam" id="NF038030">
    <property type="entry name" value="spiralin_LP"/>
    <property type="match status" value="1"/>
</dbReference>
<dbReference type="STRING" id="1276229.SSYRP_v1c04210"/>
<evidence type="ECO:0000313" key="3">
    <source>
        <dbReference type="Proteomes" id="UP000013963"/>
    </source>
</evidence>
<dbReference type="NCBIfam" id="NF038028">
    <property type="entry name" value="spiralin_repeat"/>
    <property type="match status" value="1"/>
</dbReference>
<dbReference type="KEGG" id="ssyr:SSYRP_v1c04210"/>
<feature type="chain" id="PRO_5004379834" evidence="1">
    <location>
        <begin position="24"/>
        <end position="249"/>
    </location>
</feature>
<dbReference type="GO" id="GO:0016020">
    <property type="term" value="C:membrane"/>
    <property type="evidence" value="ECO:0007669"/>
    <property type="project" value="InterPro"/>
</dbReference>
<evidence type="ECO:0000313" key="2">
    <source>
        <dbReference type="EMBL" id="AGM26014.1"/>
    </source>
</evidence>
<dbReference type="InterPro" id="IPR054816">
    <property type="entry name" value="Lipoprotein_mollicutes-type_CS"/>
</dbReference>
<name>R4UDN1_9MOLU</name>
<evidence type="ECO:0000256" key="1">
    <source>
        <dbReference type="SAM" id="SignalP"/>
    </source>
</evidence>
<dbReference type="RefSeq" id="WP_016340661.1">
    <property type="nucleotide sequence ID" value="NC_021284.1"/>
</dbReference>
<dbReference type="EMBL" id="CP005078">
    <property type="protein sequence ID" value="AGM26014.1"/>
    <property type="molecule type" value="Genomic_DNA"/>
</dbReference>
<protein>
    <submittedName>
        <fullName evidence="2">Spiralin</fullName>
    </submittedName>
</protein>
<dbReference type="Proteomes" id="UP000013963">
    <property type="component" value="Chromosome"/>
</dbReference>